<protein>
    <recommendedName>
        <fullName evidence="1">Rhodanese domain-containing protein</fullName>
    </recommendedName>
</protein>
<comment type="caution">
    <text evidence="2">The sequence shown here is derived from an EMBL/GenBank/DDBJ whole genome shotgun (WGS) entry which is preliminary data.</text>
</comment>
<evidence type="ECO:0000259" key="1">
    <source>
        <dbReference type="PROSITE" id="PS50206"/>
    </source>
</evidence>
<sequence length="139" mass="15780">MIPLLWNYTVQYLVIRRPYVVPGGWRSWSQACGERCLRLMVKDEFFLVEEAVCSVVFADELVYLLFLLLVSTLLRLYPINLSGEVGGLCLSSVASCVLEQYKEVEAIWCPVVCGHRECVVQMRIPALDEETPCFVCLPA</sequence>
<name>A0A8S9QLV4_BRACR</name>
<reference evidence="2" key="1">
    <citation type="submission" date="2019-12" db="EMBL/GenBank/DDBJ databases">
        <title>Genome sequencing and annotation of Brassica cretica.</title>
        <authorList>
            <person name="Studholme D.J."/>
            <person name="Sarris P."/>
        </authorList>
    </citation>
    <scope>NUCLEOTIDE SEQUENCE</scope>
    <source>
        <strain evidence="2">PFS-109/04</strain>
        <tissue evidence="2">Leaf</tissue>
    </source>
</reference>
<dbReference type="AlphaFoldDB" id="A0A8S9QLV4"/>
<evidence type="ECO:0000313" key="2">
    <source>
        <dbReference type="EMBL" id="KAF3540903.1"/>
    </source>
</evidence>
<accession>A0A8S9QLV4</accession>
<dbReference type="EMBL" id="QGKX02001290">
    <property type="protein sequence ID" value="KAF3540903.1"/>
    <property type="molecule type" value="Genomic_DNA"/>
</dbReference>
<dbReference type="InterPro" id="IPR001763">
    <property type="entry name" value="Rhodanese-like_dom"/>
</dbReference>
<gene>
    <name evidence="2" type="ORF">F2Q69_00021492</name>
</gene>
<dbReference type="PROSITE" id="PS50206">
    <property type="entry name" value="RHODANESE_3"/>
    <property type="match status" value="1"/>
</dbReference>
<evidence type="ECO:0000313" key="3">
    <source>
        <dbReference type="Proteomes" id="UP000712600"/>
    </source>
</evidence>
<organism evidence="2 3">
    <name type="scientific">Brassica cretica</name>
    <name type="common">Mustard</name>
    <dbReference type="NCBI Taxonomy" id="69181"/>
    <lineage>
        <taxon>Eukaryota</taxon>
        <taxon>Viridiplantae</taxon>
        <taxon>Streptophyta</taxon>
        <taxon>Embryophyta</taxon>
        <taxon>Tracheophyta</taxon>
        <taxon>Spermatophyta</taxon>
        <taxon>Magnoliopsida</taxon>
        <taxon>eudicotyledons</taxon>
        <taxon>Gunneridae</taxon>
        <taxon>Pentapetalae</taxon>
        <taxon>rosids</taxon>
        <taxon>malvids</taxon>
        <taxon>Brassicales</taxon>
        <taxon>Brassicaceae</taxon>
        <taxon>Brassiceae</taxon>
        <taxon>Brassica</taxon>
    </lineage>
</organism>
<feature type="domain" description="Rhodanese" evidence="1">
    <location>
        <begin position="19"/>
        <end position="37"/>
    </location>
</feature>
<proteinExistence type="predicted"/>
<dbReference type="Proteomes" id="UP000712600">
    <property type="component" value="Unassembled WGS sequence"/>
</dbReference>